<evidence type="ECO:0000256" key="7">
    <source>
        <dbReference type="ARBA" id="ARBA00022764"/>
    </source>
</evidence>
<keyword evidence="7 10" id="KW-0574">Periplasm</keyword>
<keyword evidence="11" id="KW-0449">Lipoprotein</keyword>
<dbReference type="InterPro" id="IPR018323">
    <property type="entry name" value="OM_lipoprot_carrier_LolA_Pbac"/>
</dbReference>
<dbReference type="InterPro" id="IPR004564">
    <property type="entry name" value="OM_lipoprot_carrier_LolA-like"/>
</dbReference>
<protein>
    <recommendedName>
        <fullName evidence="4 10">Outer-membrane lipoprotein carrier protein</fullName>
    </recommendedName>
</protein>
<dbReference type="GO" id="GO:0044874">
    <property type="term" value="P:lipoprotein localization to outer membrane"/>
    <property type="evidence" value="ECO:0007669"/>
    <property type="project" value="UniProtKB-UniRule"/>
</dbReference>
<evidence type="ECO:0000256" key="5">
    <source>
        <dbReference type="ARBA" id="ARBA00022448"/>
    </source>
</evidence>
<keyword evidence="8 10" id="KW-0653">Protein transport</keyword>
<name>A0A8D4IXY7_9PAST</name>
<dbReference type="CDD" id="cd16325">
    <property type="entry name" value="LolA"/>
    <property type="match status" value="1"/>
</dbReference>
<dbReference type="GO" id="GO:0042953">
    <property type="term" value="P:lipoprotein transport"/>
    <property type="evidence" value="ECO:0007669"/>
    <property type="project" value="InterPro"/>
</dbReference>
<keyword evidence="6 10" id="KW-0732">Signal</keyword>
<feature type="chain" id="PRO_5040558967" description="Outer-membrane lipoprotein carrier protein" evidence="10">
    <location>
        <begin position="24"/>
        <end position="207"/>
    </location>
</feature>
<proteinExistence type="inferred from homology"/>
<dbReference type="SUPFAM" id="SSF89392">
    <property type="entry name" value="Prokaryotic lipoproteins and lipoprotein localization factors"/>
    <property type="match status" value="1"/>
</dbReference>
<reference evidence="11" key="1">
    <citation type="submission" date="2017-06" db="EMBL/GenBank/DDBJ databases">
        <title>Genome sequencing of pathogenic and non-pathogenic strains within Bisgaard taxon 40.</title>
        <authorList>
            <person name="Ladner J.T."/>
            <person name="Lovett S.P."/>
            <person name="Koroleva G."/>
            <person name="Lorch J.M."/>
        </authorList>
    </citation>
    <scope>NUCLEOTIDE SEQUENCE</scope>
    <source>
        <strain evidence="11">27576-1-I1</strain>
    </source>
</reference>
<evidence type="ECO:0000256" key="9">
    <source>
        <dbReference type="ARBA" id="ARBA00023186"/>
    </source>
</evidence>
<evidence type="ECO:0000256" key="3">
    <source>
        <dbReference type="ARBA" id="ARBA00011245"/>
    </source>
</evidence>
<comment type="similarity">
    <text evidence="2 10">Belongs to the LolA family.</text>
</comment>
<comment type="subunit">
    <text evidence="3 10">Monomer.</text>
</comment>
<evidence type="ECO:0000256" key="8">
    <source>
        <dbReference type="ARBA" id="ARBA00022927"/>
    </source>
</evidence>
<dbReference type="Gene3D" id="2.50.20.10">
    <property type="entry name" value="Lipoprotein localisation LolA/LolB/LppX"/>
    <property type="match status" value="1"/>
</dbReference>
<evidence type="ECO:0000256" key="2">
    <source>
        <dbReference type="ARBA" id="ARBA00007615"/>
    </source>
</evidence>
<keyword evidence="5 10" id="KW-0813">Transport</keyword>
<sequence length="207" mass="23347" precursor="true">MKKIGHILGGFLCLLLSLPLGFAAPTAQQVLLQRLGLLNSFSATFQQTVKDPSGKVITQGSGLLQLKRPNLFRLDNQSPQESLIVSDGKTLWFYDPFIEQVTANWLSEVISNTPFILISSNDQNIWQQYQVSQKGDTFTFTPKLKQNRLRQFNLEITAKGELKGFNAVEQDGQINLYQLKNISTKVLADSLFQFKLPQGVELDDQRK</sequence>
<evidence type="ECO:0000313" key="11">
    <source>
        <dbReference type="EMBL" id="QDJ14727.1"/>
    </source>
</evidence>
<dbReference type="GO" id="GO:0030288">
    <property type="term" value="C:outer membrane-bounded periplasmic space"/>
    <property type="evidence" value="ECO:0007669"/>
    <property type="project" value="TreeGrafter"/>
</dbReference>
<comment type="function">
    <text evidence="10">Participates in the translocation of lipoproteins from the inner membrane to the outer membrane. Only forms a complex with a lipoprotein if the residue after the N-terminal Cys is not an aspartate (The Asp acts as a targeting signal to indicate that the lipoprotein should stay in the inner membrane).</text>
</comment>
<keyword evidence="12" id="KW-1185">Reference proteome</keyword>
<gene>
    <name evidence="10 11" type="primary">lolA</name>
    <name evidence="11" type="ORF">CEP48_04495</name>
</gene>
<dbReference type="AlphaFoldDB" id="A0A8D4IXY7"/>
<accession>A0A8D4IXY7</accession>
<evidence type="ECO:0000313" key="12">
    <source>
        <dbReference type="Proteomes" id="UP000955338"/>
    </source>
</evidence>
<comment type="subcellular location">
    <subcellularLocation>
        <location evidence="1 10">Periplasm</location>
    </subcellularLocation>
</comment>
<keyword evidence="9 10" id="KW-0143">Chaperone</keyword>
<dbReference type="PANTHER" id="PTHR35869:SF1">
    <property type="entry name" value="OUTER-MEMBRANE LIPOPROTEIN CARRIER PROTEIN"/>
    <property type="match status" value="1"/>
</dbReference>
<evidence type="ECO:0000256" key="10">
    <source>
        <dbReference type="HAMAP-Rule" id="MF_00240"/>
    </source>
</evidence>
<dbReference type="HAMAP" id="MF_00240">
    <property type="entry name" value="LolA"/>
    <property type="match status" value="1"/>
</dbReference>
<dbReference type="NCBIfam" id="TIGR00547">
    <property type="entry name" value="lolA"/>
    <property type="match status" value="1"/>
</dbReference>
<evidence type="ECO:0000256" key="1">
    <source>
        <dbReference type="ARBA" id="ARBA00004418"/>
    </source>
</evidence>
<dbReference type="Proteomes" id="UP000955338">
    <property type="component" value="Chromosome"/>
</dbReference>
<dbReference type="RefSeq" id="WP_261920750.1">
    <property type="nucleotide sequence ID" value="NZ_CP022011.1"/>
</dbReference>
<feature type="signal peptide" evidence="10">
    <location>
        <begin position="1"/>
        <end position="23"/>
    </location>
</feature>
<dbReference type="EMBL" id="CP022011">
    <property type="protein sequence ID" value="QDJ14727.1"/>
    <property type="molecule type" value="Genomic_DNA"/>
</dbReference>
<dbReference type="Pfam" id="PF03548">
    <property type="entry name" value="LolA"/>
    <property type="match status" value="1"/>
</dbReference>
<dbReference type="PANTHER" id="PTHR35869">
    <property type="entry name" value="OUTER-MEMBRANE LIPOPROTEIN CARRIER PROTEIN"/>
    <property type="match status" value="1"/>
</dbReference>
<organism evidence="11 12">
    <name type="scientific">Mergibacter septicus</name>
    <dbReference type="NCBI Taxonomy" id="221402"/>
    <lineage>
        <taxon>Bacteria</taxon>
        <taxon>Pseudomonadati</taxon>
        <taxon>Pseudomonadota</taxon>
        <taxon>Gammaproteobacteria</taxon>
        <taxon>Pasteurellales</taxon>
        <taxon>Pasteurellaceae</taxon>
        <taxon>Mergibacter</taxon>
    </lineage>
</organism>
<evidence type="ECO:0000256" key="6">
    <source>
        <dbReference type="ARBA" id="ARBA00022729"/>
    </source>
</evidence>
<evidence type="ECO:0000256" key="4">
    <source>
        <dbReference type="ARBA" id="ARBA00014035"/>
    </source>
</evidence>
<dbReference type="InterPro" id="IPR029046">
    <property type="entry name" value="LolA/LolB/LppX"/>
</dbReference>